<feature type="domain" description="Multidrug resistance protein MdtA-like beta-barrel" evidence="7">
    <location>
        <begin position="217"/>
        <end position="304"/>
    </location>
</feature>
<comment type="similarity">
    <text evidence="2">Belongs to the membrane fusion protein (MFP) (TC 8.A.1) family.</text>
</comment>
<keyword evidence="3" id="KW-0175">Coiled coil</keyword>
<feature type="coiled-coil region" evidence="3">
    <location>
        <begin position="111"/>
        <end position="138"/>
    </location>
</feature>
<sequence length="400" mass="43833">MKKRKSIRQPRDLGLVVAGAMLLTILTFTFGCGDRNTYAPPPPPEVTVSQPIHRPVTGYHELTGTTQAINTVQLTARVQGYLEKVFFQDGDLVKKGQLLFLIEPDMYEARLRLAEAQVLQVQAQLDHAETELARFSNLVKQRAAAQTDVDNCRFQRDNARASLLAAQANRDLAKLDLSYTRVTAPFDGRIGRRLQDPGNLVGAGENTVLAEINQIDPIYVYFTISETELLRRIQATGVSPTEAEKLKIPVYLGLANEEGYPHEGYLDFTGISVTPTTGTLLLRGIFPNPDGKILPGLYARVRVQKLDSERIAVLVPQTALGYDQLGTYILVVNNQDLVERRGVKTGDQVGDLSVIEEGLQGDEWIVVSGLLRAIPGAKVTPLRKPAEEATAVAQPGKGSP</sequence>
<feature type="domain" description="Multidrug resistance protein MdtA-like barrel-sandwich hybrid" evidence="6">
    <location>
        <begin position="70"/>
        <end position="210"/>
    </location>
</feature>
<dbReference type="Gene3D" id="2.40.50.100">
    <property type="match status" value="1"/>
</dbReference>
<name>A0ABM9I0H0_9GAMM</name>
<gene>
    <name evidence="9" type="ORF">MSZNOR_1752</name>
</gene>
<dbReference type="Pfam" id="PF25876">
    <property type="entry name" value="HH_MFP_RND"/>
    <property type="match status" value="1"/>
</dbReference>
<dbReference type="InterPro" id="IPR006143">
    <property type="entry name" value="RND_pump_MFP"/>
</dbReference>
<keyword evidence="4" id="KW-0812">Transmembrane</keyword>
<keyword evidence="4" id="KW-0472">Membrane</keyword>
<feature type="domain" description="Multidrug resistance protein MdtA-like C-terminal permuted SH3" evidence="8">
    <location>
        <begin position="312"/>
        <end position="370"/>
    </location>
</feature>
<evidence type="ECO:0000313" key="9">
    <source>
        <dbReference type="EMBL" id="CAI8809559.1"/>
    </source>
</evidence>
<accession>A0ABM9I0H0</accession>
<protein>
    <submittedName>
        <fullName evidence="9">Membrane fusion protein, multidrug efflux system</fullName>
    </submittedName>
</protein>
<dbReference type="PANTHER" id="PTHR30158:SF24">
    <property type="entry name" value="HLYD FAMILY SECRETION PROTEIN"/>
    <property type="match status" value="1"/>
</dbReference>
<evidence type="ECO:0000256" key="1">
    <source>
        <dbReference type="ARBA" id="ARBA00004519"/>
    </source>
</evidence>
<dbReference type="Gene3D" id="1.10.287.470">
    <property type="entry name" value="Helix hairpin bin"/>
    <property type="match status" value="1"/>
</dbReference>
<proteinExistence type="inferred from homology"/>
<evidence type="ECO:0000256" key="3">
    <source>
        <dbReference type="SAM" id="Coils"/>
    </source>
</evidence>
<dbReference type="PANTHER" id="PTHR30158">
    <property type="entry name" value="ACRA/E-RELATED COMPONENT OF DRUG EFFLUX TRANSPORTER"/>
    <property type="match status" value="1"/>
</dbReference>
<keyword evidence="4" id="KW-1133">Transmembrane helix</keyword>
<dbReference type="InterPro" id="IPR058624">
    <property type="entry name" value="MdtA-like_HH"/>
</dbReference>
<organism evidence="9 10">
    <name type="scientific">Methylocaldum szegediense</name>
    <dbReference type="NCBI Taxonomy" id="73780"/>
    <lineage>
        <taxon>Bacteria</taxon>
        <taxon>Pseudomonadati</taxon>
        <taxon>Pseudomonadota</taxon>
        <taxon>Gammaproteobacteria</taxon>
        <taxon>Methylococcales</taxon>
        <taxon>Methylococcaceae</taxon>
        <taxon>Methylocaldum</taxon>
    </lineage>
</organism>
<dbReference type="Pfam" id="PF25944">
    <property type="entry name" value="Beta-barrel_RND"/>
    <property type="match status" value="1"/>
</dbReference>
<evidence type="ECO:0000313" key="10">
    <source>
        <dbReference type="Proteomes" id="UP001162030"/>
    </source>
</evidence>
<dbReference type="RefSeq" id="WP_026610164.1">
    <property type="nucleotide sequence ID" value="NZ_OX458333.1"/>
</dbReference>
<dbReference type="Proteomes" id="UP001162030">
    <property type="component" value="Chromosome"/>
</dbReference>
<dbReference type="InterPro" id="IPR058625">
    <property type="entry name" value="MdtA-like_BSH"/>
</dbReference>
<dbReference type="InterPro" id="IPR058626">
    <property type="entry name" value="MdtA-like_b-barrel"/>
</dbReference>
<evidence type="ECO:0000256" key="4">
    <source>
        <dbReference type="SAM" id="Phobius"/>
    </source>
</evidence>
<dbReference type="SUPFAM" id="SSF111369">
    <property type="entry name" value="HlyD-like secretion proteins"/>
    <property type="match status" value="1"/>
</dbReference>
<feature type="transmembrane region" description="Helical" evidence="4">
    <location>
        <begin position="12"/>
        <end position="31"/>
    </location>
</feature>
<feature type="domain" description="Multidrug resistance protein MdtA-like alpha-helical hairpin" evidence="5">
    <location>
        <begin position="113"/>
        <end position="180"/>
    </location>
</feature>
<dbReference type="PROSITE" id="PS51257">
    <property type="entry name" value="PROKAR_LIPOPROTEIN"/>
    <property type="match status" value="1"/>
</dbReference>
<evidence type="ECO:0000259" key="6">
    <source>
        <dbReference type="Pfam" id="PF25917"/>
    </source>
</evidence>
<comment type="subcellular location">
    <subcellularLocation>
        <location evidence="1">Cell inner membrane</location>
        <topology evidence="1">Lipid-anchor</topology>
    </subcellularLocation>
</comment>
<evidence type="ECO:0000259" key="7">
    <source>
        <dbReference type="Pfam" id="PF25944"/>
    </source>
</evidence>
<dbReference type="Pfam" id="PF25967">
    <property type="entry name" value="RND-MFP_C"/>
    <property type="match status" value="1"/>
</dbReference>
<dbReference type="EMBL" id="OX458333">
    <property type="protein sequence ID" value="CAI8809559.1"/>
    <property type="molecule type" value="Genomic_DNA"/>
</dbReference>
<dbReference type="NCBIfam" id="TIGR01730">
    <property type="entry name" value="RND_mfp"/>
    <property type="match status" value="1"/>
</dbReference>
<dbReference type="InterPro" id="IPR058627">
    <property type="entry name" value="MdtA-like_C"/>
</dbReference>
<dbReference type="Gene3D" id="2.40.30.170">
    <property type="match status" value="1"/>
</dbReference>
<evidence type="ECO:0000259" key="5">
    <source>
        <dbReference type="Pfam" id="PF25876"/>
    </source>
</evidence>
<evidence type="ECO:0000256" key="2">
    <source>
        <dbReference type="ARBA" id="ARBA00009477"/>
    </source>
</evidence>
<reference evidence="9 10" key="1">
    <citation type="submission" date="2023-03" db="EMBL/GenBank/DDBJ databases">
        <authorList>
            <person name="Pearce D."/>
        </authorList>
    </citation>
    <scope>NUCLEOTIDE SEQUENCE [LARGE SCALE GENOMIC DNA]</scope>
    <source>
        <strain evidence="9">Msz</strain>
    </source>
</reference>
<dbReference type="Gene3D" id="2.40.420.20">
    <property type="match status" value="1"/>
</dbReference>
<evidence type="ECO:0000259" key="8">
    <source>
        <dbReference type="Pfam" id="PF25967"/>
    </source>
</evidence>
<keyword evidence="10" id="KW-1185">Reference proteome</keyword>
<dbReference type="Pfam" id="PF25917">
    <property type="entry name" value="BSH_RND"/>
    <property type="match status" value="1"/>
</dbReference>